<proteinExistence type="predicted"/>
<dbReference type="RefSeq" id="WP_033099450.1">
    <property type="nucleotide sequence ID" value="NZ_JACEIP010000004.1"/>
</dbReference>
<reference evidence="2 3" key="1">
    <citation type="submission" date="2020-07" db="EMBL/GenBank/DDBJ databases">
        <authorList>
            <person name="Feng H."/>
        </authorList>
    </citation>
    <scope>NUCLEOTIDE SEQUENCE [LARGE SCALE GENOMIC DNA]</scope>
    <source>
        <strain evidence="3">s-11</strain>
    </source>
</reference>
<name>A0A7W1X8K1_9BACL</name>
<organism evidence="2 3">
    <name type="scientific">Thermoactinomyces daqus</name>
    <dbReference type="NCBI Taxonomy" id="1329516"/>
    <lineage>
        <taxon>Bacteria</taxon>
        <taxon>Bacillati</taxon>
        <taxon>Bacillota</taxon>
        <taxon>Bacilli</taxon>
        <taxon>Bacillales</taxon>
        <taxon>Thermoactinomycetaceae</taxon>
        <taxon>Thermoactinomyces</taxon>
    </lineage>
</organism>
<keyword evidence="3" id="KW-1185">Reference proteome</keyword>
<dbReference type="AlphaFoldDB" id="A0A7W1X8K1"/>
<evidence type="ECO:0000313" key="2">
    <source>
        <dbReference type="EMBL" id="MBA4542061.1"/>
    </source>
</evidence>
<gene>
    <name evidence="2" type="ORF">H1164_03990</name>
</gene>
<evidence type="ECO:0000313" key="3">
    <source>
        <dbReference type="Proteomes" id="UP000530514"/>
    </source>
</evidence>
<dbReference type="EMBL" id="JACEIP010000004">
    <property type="protein sequence ID" value="MBA4542061.1"/>
    <property type="molecule type" value="Genomic_DNA"/>
</dbReference>
<dbReference type="Proteomes" id="UP000530514">
    <property type="component" value="Unassembled WGS sequence"/>
</dbReference>
<sequence>MNDERKAWLYQCPKCSYKFVGHEGTAEAACFKHGSRGVLLDRELIPYREAMRLLYGSKPKASSRSSKAKNNTKKSDGSSRQLSLGL</sequence>
<comment type="caution">
    <text evidence="2">The sequence shown here is derived from an EMBL/GenBank/DDBJ whole genome shotgun (WGS) entry which is preliminary data.</text>
</comment>
<feature type="region of interest" description="Disordered" evidence="1">
    <location>
        <begin position="56"/>
        <end position="86"/>
    </location>
</feature>
<protein>
    <submittedName>
        <fullName evidence="2">Uncharacterized protein</fullName>
    </submittedName>
</protein>
<accession>A0A7W1X8K1</accession>
<evidence type="ECO:0000256" key="1">
    <source>
        <dbReference type="SAM" id="MobiDB-lite"/>
    </source>
</evidence>